<dbReference type="EMBL" id="ANFM02000013">
    <property type="protein sequence ID" value="EOD80346.1"/>
    <property type="molecule type" value="Genomic_DNA"/>
</dbReference>
<dbReference type="AlphaFoldDB" id="R1IHY2"/>
<evidence type="ECO:0000313" key="2">
    <source>
        <dbReference type="Proteomes" id="UP000011223"/>
    </source>
</evidence>
<proteinExistence type="predicted"/>
<gene>
    <name evidence="1" type="ORF">D515_00634</name>
</gene>
<reference evidence="1 2" key="1">
    <citation type="journal article" date="2014" name="PLoS ONE">
        <title>Grimontia indica AK16(T), sp. nov., Isolated from a Seawater Sample Reports the Presence of Pathogenic Genes Similar to Vibrio Genus.</title>
        <authorList>
            <person name="Singh A."/>
            <person name="Vaidya B."/>
            <person name="Khatri I."/>
            <person name="Srinivas T.N."/>
            <person name="Subramanian S."/>
            <person name="Korpole S."/>
            <person name="Pinnaka A.K."/>
        </authorList>
    </citation>
    <scope>NUCLEOTIDE SEQUENCE [LARGE SCALE GENOMIC DNA]</scope>
    <source>
        <strain evidence="1 2">AK16</strain>
    </source>
</reference>
<dbReference type="Proteomes" id="UP000011223">
    <property type="component" value="Unassembled WGS sequence"/>
</dbReference>
<comment type="caution">
    <text evidence="1">The sequence shown here is derived from an EMBL/GenBank/DDBJ whole genome shotgun (WGS) entry which is preliminary data.</text>
</comment>
<protein>
    <submittedName>
        <fullName evidence="1">Uncharacterized protein</fullName>
    </submittedName>
</protein>
<keyword evidence="2" id="KW-1185">Reference proteome</keyword>
<sequence length="66" mass="7272">MGINITQLDSAPSSELTLWLMVENVGHAIAELDKAGIYHFESKGAAKQYAKQLSLTSFKYLPISMN</sequence>
<dbReference type="RefSeq" id="WP_002537683.1">
    <property type="nucleotide sequence ID" value="NZ_ANFM02000013.1"/>
</dbReference>
<accession>R1IHY2</accession>
<organism evidence="1 2">
    <name type="scientific">Grimontia indica</name>
    <dbReference type="NCBI Taxonomy" id="1056512"/>
    <lineage>
        <taxon>Bacteria</taxon>
        <taxon>Pseudomonadati</taxon>
        <taxon>Pseudomonadota</taxon>
        <taxon>Gammaproteobacteria</taxon>
        <taxon>Vibrionales</taxon>
        <taxon>Vibrionaceae</taxon>
        <taxon>Grimontia</taxon>
    </lineage>
</organism>
<name>R1IHY2_9GAMM</name>
<evidence type="ECO:0000313" key="1">
    <source>
        <dbReference type="EMBL" id="EOD80346.1"/>
    </source>
</evidence>